<keyword evidence="2" id="KW-1133">Transmembrane helix</keyword>
<dbReference type="PANTHER" id="PTHR34205">
    <property type="entry name" value="TRANSMEMBRANE PROTEIN"/>
    <property type="match status" value="1"/>
</dbReference>
<gene>
    <name evidence="3" type="ORF">GCM10023090_07590</name>
</gene>
<dbReference type="Proteomes" id="UP001501788">
    <property type="component" value="Unassembled WGS sequence"/>
</dbReference>
<reference evidence="4" key="1">
    <citation type="journal article" date="2019" name="Int. J. Syst. Evol. Microbiol.">
        <title>The Global Catalogue of Microorganisms (GCM) 10K type strain sequencing project: providing services to taxonomists for standard genome sequencing and annotation.</title>
        <authorList>
            <consortium name="The Broad Institute Genomics Platform"/>
            <consortium name="The Broad Institute Genome Sequencing Center for Infectious Disease"/>
            <person name="Wu L."/>
            <person name="Ma J."/>
        </authorList>
    </citation>
    <scope>NUCLEOTIDE SEQUENCE [LARGE SCALE GENOMIC DNA]</scope>
    <source>
        <strain evidence="4">JCM 31890</strain>
    </source>
</reference>
<proteinExistence type="predicted"/>
<dbReference type="RefSeq" id="WP_345061319.1">
    <property type="nucleotide sequence ID" value="NZ_BAABEX010000007.1"/>
</dbReference>
<keyword evidence="2" id="KW-0472">Membrane</keyword>
<feature type="compositionally biased region" description="Pro residues" evidence="1">
    <location>
        <begin position="1"/>
        <end position="12"/>
    </location>
</feature>
<evidence type="ECO:0000256" key="1">
    <source>
        <dbReference type="SAM" id="MobiDB-lite"/>
    </source>
</evidence>
<name>A0ABP8L0A9_9BURK</name>
<evidence type="ECO:0000256" key="2">
    <source>
        <dbReference type="SAM" id="Phobius"/>
    </source>
</evidence>
<evidence type="ECO:0000313" key="3">
    <source>
        <dbReference type="EMBL" id="GAA4420277.1"/>
    </source>
</evidence>
<dbReference type="EMBL" id="BAABEX010000007">
    <property type="protein sequence ID" value="GAA4420277.1"/>
    <property type="molecule type" value="Genomic_DNA"/>
</dbReference>
<keyword evidence="4" id="KW-1185">Reference proteome</keyword>
<dbReference type="Pfam" id="PF06127">
    <property type="entry name" value="Mpo1-like"/>
    <property type="match status" value="1"/>
</dbReference>
<dbReference type="PANTHER" id="PTHR34205:SF2">
    <property type="entry name" value="DUF962 DOMAIN-CONTAINING PROTEIN"/>
    <property type="match status" value="1"/>
</dbReference>
<feature type="transmembrane region" description="Helical" evidence="2">
    <location>
        <begin position="71"/>
        <end position="90"/>
    </location>
</feature>
<dbReference type="InterPro" id="IPR009305">
    <property type="entry name" value="Mpo1-like"/>
</dbReference>
<sequence>MDSAHPTPPGPTGTPSTDEAVDPRQFRRFADFYPFYLREHSNRTCRRLHFVGSTLALLCLAALVATGQPGFLLLGLVCGYGFAWVGHFGFEKNKPASFKRPLYSFMGDWVMYKDLWTGKISF</sequence>
<protein>
    <submittedName>
        <fullName evidence="3">DUF962 domain-containing protein</fullName>
    </submittedName>
</protein>
<evidence type="ECO:0000313" key="4">
    <source>
        <dbReference type="Proteomes" id="UP001501788"/>
    </source>
</evidence>
<keyword evidence="2" id="KW-0812">Transmembrane</keyword>
<feature type="region of interest" description="Disordered" evidence="1">
    <location>
        <begin position="1"/>
        <end position="23"/>
    </location>
</feature>
<feature type="transmembrane region" description="Helical" evidence="2">
    <location>
        <begin position="48"/>
        <end position="65"/>
    </location>
</feature>
<comment type="caution">
    <text evidence="3">The sequence shown here is derived from an EMBL/GenBank/DDBJ whole genome shotgun (WGS) entry which is preliminary data.</text>
</comment>
<organism evidence="3 4">
    <name type="scientific">Acidovorax lacteus</name>
    <dbReference type="NCBI Taxonomy" id="1924988"/>
    <lineage>
        <taxon>Bacteria</taxon>
        <taxon>Pseudomonadati</taxon>
        <taxon>Pseudomonadota</taxon>
        <taxon>Betaproteobacteria</taxon>
        <taxon>Burkholderiales</taxon>
        <taxon>Comamonadaceae</taxon>
        <taxon>Acidovorax</taxon>
    </lineage>
</organism>
<accession>A0ABP8L0A9</accession>